<feature type="domain" description="DEAD-box RNA helicase Q" evidence="9">
    <location>
        <begin position="173"/>
        <end position="201"/>
    </location>
</feature>
<dbReference type="EC" id="3.6.4.13" evidence="1"/>
<dbReference type="SMART" id="SM00490">
    <property type="entry name" value="HELICc"/>
    <property type="match status" value="1"/>
</dbReference>
<evidence type="ECO:0000259" key="9">
    <source>
        <dbReference type="PROSITE" id="PS51195"/>
    </source>
</evidence>
<name>A0A6P8H158_ACTTE</name>
<dbReference type="InParanoid" id="A0A6P8H158"/>
<keyword evidence="3" id="KW-0378">Hydrolase</keyword>
<dbReference type="InterPro" id="IPR014001">
    <property type="entry name" value="Helicase_ATP-bd"/>
</dbReference>
<dbReference type="GO" id="GO:0003724">
    <property type="term" value="F:RNA helicase activity"/>
    <property type="evidence" value="ECO:0007669"/>
    <property type="project" value="UniProtKB-EC"/>
</dbReference>
<dbReference type="GeneID" id="116286947"/>
<dbReference type="AlphaFoldDB" id="A0A6P8H158"/>
<dbReference type="InterPro" id="IPR011545">
    <property type="entry name" value="DEAD/DEAH_box_helicase_dom"/>
</dbReference>
<dbReference type="Gene3D" id="3.40.50.300">
    <property type="entry name" value="P-loop containing nucleotide triphosphate hydrolases"/>
    <property type="match status" value="2"/>
</dbReference>
<sequence>MMLRKVCCRSRVQLARNSLLLRSCFIFNARYFHQRRLTSPRKVRTKETGIDKGIEGTKKAAKAKVPDVEFLKLWKSTENKYKSQLRGTMMGKRAAKTQSKDLNMKTVPRQSVLIKEEAFQVIEDNDFGFRVPSFSEVASKLNLGRQFEKKPSFEKMEENEKMSGDLDIVMGDISFEDIGVHPKLIKKLQKEGITSPVLIQERALPLIYSNKSILIKSETGSGKTLVFLLPTLQDPGKSYGTVIVVPTRELASQMLYKAHRLLGDKSIVASFVSGVDLSSQEKRLQDMTNPPRIVIGTPKRLLEIVEANESLFLKTKRIVVDEVDKILLPLHKRASQKMITNRVAHPRSGRLLVEKIAQISKVPKKQFIGASATVNISLLEDLVDMGWGDHVTVVQSPSYEGKLRSIPSCIRHRYTYFNEETDPSKAHVLVRTFQNSKQKSALVFIHRNLSVDDFVWELRYMGFKAAALYRKIASQNPLNHEHFLADFHSGKIQLVVGTEETVRGLDFKDLEHVYLMEVPKNTEEYLHLAGRVGRQGKEGTVTTIVSKDPRGGERRMLLQYRRLAVPFQQI</sequence>
<dbReference type="GO" id="GO:0016787">
    <property type="term" value="F:hydrolase activity"/>
    <property type="evidence" value="ECO:0007669"/>
    <property type="project" value="UniProtKB-KW"/>
</dbReference>
<evidence type="ECO:0000259" key="8">
    <source>
        <dbReference type="PROSITE" id="PS51194"/>
    </source>
</evidence>
<dbReference type="InterPro" id="IPR044742">
    <property type="entry name" value="DEAD/DEAH_RhlB"/>
</dbReference>
<dbReference type="PANTHER" id="PTHR47963:SF3">
    <property type="entry name" value="DEAD-BOX ATP-DEPENDENT RNA HELICASE 47, MITOCHONDRIAL"/>
    <property type="match status" value="1"/>
</dbReference>
<dbReference type="GO" id="GO:0005524">
    <property type="term" value="F:ATP binding"/>
    <property type="evidence" value="ECO:0007669"/>
    <property type="project" value="UniProtKB-KW"/>
</dbReference>
<feature type="domain" description="Helicase ATP-binding" evidence="7">
    <location>
        <begin position="204"/>
        <end position="385"/>
    </location>
</feature>
<keyword evidence="2" id="KW-0547">Nucleotide-binding</keyword>
<evidence type="ECO:0000256" key="4">
    <source>
        <dbReference type="ARBA" id="ARBA00022806"/>
    </source>
</evidence>
<dbReference type="Proteomes" id="UP000515163">
    <property type="component" value="Unplaced"/>
</dbReference>
<evidence type="ECO:0000313" key="10">
    <source>
        <dbReference type="Proteomes" id="UP000515163"/>
    </source>
</evidence>
<dbReference type="InterPro" id="IPR014014">
    <property type="entry name" value="RNA_helicase_DEAD_Q_motif"/>
</dbReference>
<dbReference type="InterPro" id="IPR027417">
    <property type="entry name" value="P-loop_NTPase"/>
</dbReference>
<accession>A0A6P8H158</accession>
<dbReference type="KEGG" id="aten:116286947"/>
<evidence type="ECO:0000256" key="1">
    <source>
        <dbReference type="ARBA" id="ARBA00012552"/>
    </source>
</evidence>
<keyword evidence="5" id="KW-0067">ATP-binding</keyword>
<dbReference type="SMART" id="SM00487">
    <property type="entry name" value="DEXDc"/>
    <property type="match status" value="1"/>
</dbReference>
<dbReference type="PROSITE" id="PS51195">
    <property type="entry name" value="Q_MOTIF"/>
    <property type="match status" value="1"/>
</dbReference>
<proteinExistence type="predicted"/>
<keyword evidence="4 11" id="KW-0347">Helicase</keyword>
<dbReference type="SUPFAM" id="SSF52540">
    <property type="entry name" value="P-loop containing nucleoside triphosphate hydrolases"/>
    <property type="match status" value="1"/>
</dbReference>
<dbReference type="Pfam" id="PF00270">
    <property type="entry name" value="DEAD"/>
    <property type="match status" value="1"/>
</dbReference>
<organism evidence="10 11">
    <name type="scientific">Actinia tenebrosa</name>
    <name type="common">Australian red waratah sea anemone</name>
    <dbReference type="NCBI Taxonomy" id="6105"/>
    <lineage>
        <taxon>Eukaryota</taxon>
        <taxon>Metazoa</taxon>
        <taxon>Cnidaria</taxon>
        <taxon>Anthozoa</taxon>
        <taxon>Hexacorallia</taxon>
        <taxon>Actiniaria</taxon>
        <taxon>Actiniidae</taxon>
        <taxon>Actinia</taxon>
    </lineage>
</organism>
<evidence type="ECO:0000313" key="11">
    <source>
        <dbReference type="RefSeq" id="XP_031549403.1"/>
    </source>
</evidence>
<dbReference type="OrthoDB" id="10256233at2759"/>
<evidence type="ECO:0000256" key="2">
    <source>
        <dbReference type="ARBA" id="ARBA00022741"/>
    </source>
</evidence>
<dbReference type="PROSITE" id="PS51192">
    <property type="entry name" value="HELICASE_ATP_BIND_1"/>
    <property type="match status" value="1"/>
</dbReference>
<dbReference type="CDD" id="cd00268">
    <property type="entry name" value="DEADc"/>
    <property type="match status" value="1"/>
</dbReference>
<evidence type="ECO:0000256" key="6">
    <source>
        <dbReference type="PROSITE-ProRule" id="PRU00552"/>
    </source>
</evidence>
<dbReference type="Pfam" id="PF00271">
    <property type="entry name" value="Helicase_C"/>
    <property type="match status" value="1"/>
</dbReference>
<gene>
    <name evidence="11" type="primary">LOC116286947</name>
</gene>
<evidence type="ECO:0000256" key="3">
    <source>
        <dbReference type="ARBA" id="ARBA00022801"/>
    </source>
</evidence>
<keyword evidence="10" id="KW-1185">Reference proteome</keyword>
<evidence type="ECO:0000259" key="7">
    <source>
        <dbReference type="PROSITE" id="PS51192"/>
    </source>
</evidence>
<dbReference type="InterPro" id="IPR050547">
    <property type="entry name" value="DEAD_box_RNA_helicases"/>
</dbReference>
<protein>
    <recommendedName>
        <fullName evidence="1">RNA helicase</fullName>
        <ecNumber evidence="1">3.6.4.13</ecNumber>
    </recommendedName>
</protein>
<dbReference type="PANTHER" id="PTHR47963">
    <property type="entry name" value="DEAD-BOX ATP-DEPENDENT RNA HELICASE 47, MITOCHONDRIAL"/>
    <property type="match status" value="1"/>
</dbReference>
<dbReference type="GO" id="GO:0003723">
    <property type="term" value="F:RNA binding"/>
    <property type="evidence" value="ECO:0007669"/>
    <property type="project" value="TreeGrafter"/>
</dbReference>
<dbReference type="PROSITE" id="PS51194">
    <property type="entry name" value="HELICASE_CTER"/>
    <property type="match status" value="1"/>
</dbReference>
<dbReference type="InterPro" id="IPR001650">
    <property type="entry name" value="Helicase_C-like"/>
</dbReference>
<dbReference type="RefSeq" id="XP_031549403.1">
    <property type="nucleotide sequence ID" value="XM_031693543.1"/>
</dbReference>
<reference evidence="11" key="1">
    <citation type="submission" date="2025-08" db="UniProtKB">
        <authorList>
            <consortium name="RefSeq"/>
        </authorList>
    </citation>
    <scope>IDENTIFICATION</scope>
    <source>
        <tissue evidence="11">Tentacle</tissue>
    </source>
</reference>
<feature type="domain" description="Helicase C-terminal" evidence="8">
    <location>
        <begin position="409"/>
        <end position="570"/>
    </location>
</feature>
<evidence type="ECO:0000256" key="5">
    <source>
        <dbReference type="ARBA" id="ARBA00022840"/>
    </source>
</evidence>
<feature type="short sequence motif" description="Q motif" evidence="6">
    <location>
        <begin position="173"/>
        <end position="201"/>
    </location>
</feature>